<comment type="similarity">
    <text evidence="4 20">In the C-terminal section; belongs to the transferase hexapeptide repeat family.</text>
</comment>
<evidence type="ECO:0000256" key="18">
    <source>
        <dbReference type="ARBA" id="ARBA00048493"/>
    </source>
</evidence>
<comment type="pathway">
    <text evidence="3 20">Nucleotide-sugar biosynthesis; UDP-N-acetyl-alpha-D-glucosamine biosynthesis; UDP-N-acetyl-alpha-D-glucosamine from N-acetyl-alpha-D-glucosamine 1-phosphate: step 1/1.</text>
</comment>
<dbReference type="EMBL" id="FNWV01000013">
    <property type="protein sequence ID" value="SEH80346.1"/>
    <property type="molecule type" value="Genomic_DNA"/>
</dbReference>
<dbReference type="Gene3D" id="2.160.10.10">
    <property type="entry name" value="Hexapeptide repeat proteins"/>
    <property type="match status" value="1"/>
</dbReference>
<dbReference type="GO" id="GO:0000287">
    <property type="term" value="F:magnesium ion binding"/>
    <property type="evidence" value="ECO:0007669"/>
    <property type="project" value="UniProtKB-UniRule"/>
</dbReference>
<keyword evidence="15 20" id="KW-0012">Acyltransferase</keyword>
<dbReference type="GO" id="GO:0003977">
    <property type="term" value="F:UDP-N-acetylglucosamine diphosphorylase activity"/>
    <property type="evidence" value="ECO:0007669"/>
    <property type="project" value="UniProtKB-UniRule"/>
</dbReference>
<evidence type="ECO:0000256" key="8">
    <source>
        <dbReference type="ARBA" id="ARBA00022695"/>
    </source>
</evidence>
<comment type="subcellular location">
    <subcellularLocation>
        <location evidence="1 20">Cytoplasm</location>
    </subcellularLocation>
</comment>
<dbReference type="Pfam" id="PF00483">
    <property type="entry name" value="NTP_transferase"/>
    <property type="match status" value="1"/>
</dbReference>
<keyword evidence="9 20" id="KW-0479">Metal-binding</keyword>
<keyword evidence="12 20" id="KW-0133">Cell shape</keyword>
<evidence type="ECO:0000256" key="20">
    <source>
        <dbReference type="HAMAP-Rule" id="MF_01631"/>
    </source>
</evidence>
<feature type="binding site" evidence="20">
    <location>
        <position position="421"/>
    </location>
    <ligand>
        <name>acetyl-CoA</name>
        <dbReference type="ChEBI" id="CHEBI:57288"/>
    </ligand>
</feature>
<dbReference type="SUPFAM" id="SSF51161">
    <property type="entry name" value="Trimeric LpxA-like enzymes"/>
    <property type="match status" value="1"/>
</dbReference>
<dbReference type="GO" id="GO:0016020">
    <property type="term" value="C:membrane"/>
    <property type="evidence" value="ECO:0007669"/>
    <property type="project" value="GOC"/>
</dbReference>
<dbReference type="Gene3D" id="3.90.550.10">
    <property type="entry name" value="Spore Coat Polysaccharide Biosynthesis Protein SpsA, Chain A"/>
    <property type="match status" value="1"/>
</dbReference>
<comment type="function">
    <text evidence="19 20">Catalyzes the last two sequential reactions in the de novo biosynthetic pathway for UDP-N-acetylglucosamine (UDP-GlcNAc). The C-terminal domain catalyzes the transfer of acetyl group from acetyl coenzyme A to glucosamine-1-phosphate (GlcN-1-P) to produce N-acetylglucosamine-1-phosphate (GlcNAc-1-P), which is converted into UDP-GlcNAc by the transfer of uridine 5-monophosphate (from uridine 5-triphosphate), a reaction catalyzed by the N-terminal domain.</text>
</comment>
<feature type="binding site" evidence="20">
    <location>
        <position position="375"/>
    </location>
    <ligand>
        <name>UDP-N-acetyl-alpha-D-glucosamine</name>
        <dbReference type="ChEBI" id="CHEBI:57705"/>
    </ligand>
</feature>
<feature type="binding site" evidence="20">
    <location>
        <position position="226"/>
    </location>
    <ligand>
        <name>Mg(2+)</name>
        <dbReference type="ChEBI" id="CHEBI:18420"/>
    </ligand>
</feature>
<feature type="binding site" evidence="20">
    <location>
        <position position="168"/>
    </location>
    <ligand>
        <name>UDP-N-acetyl-alpha-D-glucosamine</name>
        <dbReference type="ChEBI" id="CHEBI:57705"/>
    </ligand>
</feature>
<evidence type="ECO:0000256" key="6">
    <source>
        <dbReference type="ARBA" id="ARBA00022490"/>
    </source>
</evidence>
<protein>
    <recommendedName>
        <fullName evidence="20">Bifunctional protein GlmU</fullName>
    </recommendedName>
    <domain>
        <recommendedName>
            <fullName evidence="20">UDP-N-acetylglucosamine pyrophosphorylase</fullName>
            <ecNumber evidence="20">2.7.7.23</ecNumber>
        </recommendedName>
        <alternativeName>
            <fullName evidence="20">N-acetylglucosamine-1-phosphate uridyltransferase</fullName>
        </alternativeName>
    </domain>
    <domain>
        <recommendedName>
            <fullName evidence="20">Glucosamine-1-phosphate N-acetyltransferase</fullName>
            <ecNumber evidence="20">2.3.1.157</ecNumber>
        </recommendedName>
    </domain>
</protein>
<dbReference type="InterPro" id="IPR011004">
    <property type="entry name" value="Trimer_LpxA-like_sf"/>
</dbReference>
<feature type="region of interest" description="Pyrophosphorylase" evidence="20">
    <location>
        <begin position="1"/>
        <end position="228"/>
    </location>
</feature>
<dbReference type="GO" id="GO:0009245">
    <property type="term" value="P:lipid A biosynthetic process"/>
    <property type="evidence" value="ECO:0007669"/>
    <property type="project" value="UniProtKB-UniRule"/>
</dbReference>
<dbReference type="CDD" id="cd02540">
    <property type="entry name" value="GT2_GlmU_N_bac"/>
    <property type="match status" value="1"/>
</dbReference>
<keyword evidence="11 20" id="KW-0460">Magnesium</keyword>
<sequence>MNKAIILAGGQGKRMKAEMPKPLFKVLGEPMLNWVISACESADINDICVVKGFKGEMIDEYLGGKHKTVLQAERLGTGHAVMQAIPFLEEDTDGNTLVLCGDAPFIDAETIKESLIIHKQQNNAVTVITAELENPFGYGRIIRSAGGISGIVEQKDATEEQRQIKEVNSGTYWFRTADLIELLGKITNDNVQKEYYLTDTISIALSEGKNAGAYKSENADIIKGANDRKDLLALNTYARMAVIEKHLANGVEFTCTDGVVIERGVEIGVGTEILPNTIIRKNTTIGKNCKIGPNTVIENCKIGDDVNLHTVQAYEAEIEAGVKIGPYVHIRPDSVIKSGAKIGDFVEIKNSTIGEKTAIAHLAYVGDSDVGKRVNIGCGTVTVNYDGIAKSRCVIGDNCFVGCNTNLIAPVKLGKAVYTAAGTTVTRDVPDYALAIDRGVMKINEGYTLRKLKSKLSK</sequence>
<dbReference type="PANTHER" id="PTHR43584:SF3">
    <property type="entry name" value="BIFUNCTIONAL PROTEIN GLMU"/>
    <property type="match status" value="1"/>
</dbReference>
<dbReference type="UniPathway" id="UPA00113">
    <property type="reaction ID" value="UER00532"/>
</dbReference>
<dbReference type="GO" id="GO:0019134">
    <property type="term" value="F:glucosamine-1-phosphate N-acetyltransferase activity"/>
    <property type="evidence" value="ECO:0007669"/>
    <property type="project" value="UniProtKB-UniRule"/>
</dbReference>
<dbReference type="EC" id="2.3.1.157" evidence="20"/>
<evidence type="ECO:0000256" key="11">
    <source>
        <dbReference type="ARBA" id="ARBA00022842"/>
    </source>
</evidence>
<dbReference type="GO" id="GO:0071555">
    <property type="term" value="P:cell wall organization"/>
    <property type="evidence" value="ECO:0007669"/>
    <property type="project" value="UniProtKB-KW"/>
</dbReference>
<dbReference type="GO" id="GO:0005737">
    <property type="term" value="C:cytoplasm"/>
    <property type="evidence" value="ECO:0007669"/>
    <property type="project" value="UniProtKB-SubCell"/>
</dbReference>
<keyword evidence="6 20" id="KW-0963">Cytoplasm</keyword>
<dbReference type="HAMAP" id="MF_01631">
    <property type="entry name" value="GlmU"/>
    <property type="match status" value="1"/>
</dbReference>
<feature type="binding site" evidence="20">
    <location>
        <position position="21"/>
    </location>
    <ligand>
        <name>UDP-N-acetyl-alpha-D-glucosamine</name>
        <dbReference type="ChEBI" id="CHEBI:57705"/>
    </ligand>
</feature>
<feature type="active site" description="Proton acceptor" evidence="20">
    <location>
        <position position="361"/>
    </location>
</feature>
<dbReference type="InterPro" id="IPR005835">
    <property type="entry name" value="NTP_transferase_dom"/>
</dbReference>
<feature type="binding site" evidence="20">
    <location>
        <position position="349"/>
    </location>
    <ligand>
        <name>UDP-N-acetyl-alpha-D-glucosamine</name>
        <dbReference type="ChEBI" id="CHEBI:57705"/>
    </ligand>
</feature>
<feature type="binding site" evidence="20">
    <location>
        <position position="226"/>
    </location>
    <ligand>
        <name>UDP-N-acetyl-alpha-D-glucosamine</name>
        <dbReference type="ChEBI" id="CHEBI:57705"/>
    </ligand>
</feature>
<dbReference type="GO" id="GO:0009252">
    <property type="term" value="P:peptidoglycan biosynthetic process"/>
    <property type="evidence" value="ECO:0007669"/>
    <property type="project" value="UniProtKB-UniRule"/>
</dbReference>
<dbReference type="CDD" id="cd03353">
    <property type="entry name" value="LbH_GlmU_C"/>
    <property type="match status" value="1"/>
</dbReference>
<dbReference type="InterPro" id="IPR038009">
    <property type="entry name" value="GlmU_C_LbH"/>
</dbReference>
<organism evidence="22 23">
    <name type="scientific">Ruminococcus flavefaciens</name>
    <dbReference type="NCBI Taxonomy" id="1265"/>
    <lineage>
        <taxon>Bacteria</taxon>
        <taxon>Bacillati</taxon>
        <taxon>Bacillota</taxon>
        <taxon>Clostridia</taxon>
        <taxon>Eubacteriales</taxon>
        <taxon>Oscillospiraceae</taxon>
        <taxon>Ruminococcus</taxon>
    </lineage>
</organism>
<evidence type="ECO:0000256" key="9">
    <source>
        <dbReference type="ARBA" id="ARBA00022723"/>
    </source>
</evidence>
<feature type="region of interest" description="N-acetyltransferase" evidence="20">
    <location>
        <begin position="250"/>
        <end position="458"/>
    </location>
</feature>
<comment type="pathway">
    <text evidence="20">Bacterial outer membrane biogenesis; LPS lipid A biosynthesis.</text>
</comment>
<evidence type="ECO:0000256" key="2">
    <source>
        <dbReference type="ARBA" id="ARBA00005166"/>
    </source>
</evidence>
<feature type="region of interest" description="Linker" evidence="20">
    <location>
        <begin position="229"/>
        <end position="249"/>
    </location>
</feature>
<keyword evidence="8 20" id="KW-0548">Nucleotidyltransferase</keyword>
<keyword evidence="14 20" id="KW-0511">Multifunctional enzyme</keyword>
<evidence type="ECO:0000256" key="15">
    <source>
        <dbReference type="ARBA" id="ARBA00023315"/>
    </source>
</evidence>
<dbReference type="EC" id="2.7.7.23" evidence="20"/>
<comment type="pathway">
    <text evidence="2 20">Nucleotide-sugar biosynthesis; UDP-N-acetyl-alpha-D-glucosamine biosynthesis; N-acetyl-alpha-D-glucosamine 1-phosphate from alpha-D-glucosamine 6-phosphate (route II): step 2/2.</text>
</comment>
<feature type="binding site" evidence="20">
    <location>
        <position position="364"/>
    </location>
    <ligand>
        <name>UDP-N-acetyl-alpha-D-glucosamine</name>
        <dbReference type="ChEBI" id="CHEBI:57705"/>
    </ligand>
</feature>
<dbReference type="InterPro" id="IPR005882">
    <property type="entry name" value="Bifunctional_GlmU"/>
</dbReference>
<dbReference type="AlphaFoldDB" id="A0A1H6L7Y2"/>
<dbReference type="OrthoDB" id="9775031at2"/>
<comment type="subunit">
    <text evidence="20">Homotrimer.</text>
</comment>
<comment type="similarity">
    <text evidence="5 20">In the N-terminal section; belongs to the N-acetylglucosamine-1-phosphate uridyltransferase family.</text>
</comment>
<evidence type="ECO:0000256" key="1">
    <source>
        <dbReference type="ARBA" id="ARBA00004496"/>
    </source>
</evidence>
<feature type="binding site" evidence="20">
    <location>
        <position position="438"/>
    </location>
    <ligand>
        <name>acetyl-CoA</name>
        <dbReference type="ChEBI" id="CHEBI:57288"/>
    </ligand>
</feature>
<evidence type="ECO:0000313" key="23">
    <source>
        <dbReference type="Proteomes" id="UP000183190"/>
    </source>
</evidence>
<evidence type="ECO:0000256" key="13">
    <source>
        <dbReference type="ARBA" id="ARBA00022984"/>
    </source>
</evidence>
<evidence type="ECO:0000256" key="5">
    <source>
        <dbReference type="ARBA" id="ARBA00007947"/>
    </source>
</evidence>
<feature type="binding site" evidence="20">
    <location>
        <position position="139"/>
    </location>
    <ligand>
        <name>UDP-N-acetyl-alpha-D-glucosamine</name>
        <dbReference type="ChEBI" id="CHEBI:57705"/>
    </ligand>
</feature>
<dbReference type="InterPro" id="IPR029044">
    <property type="entry name" value="Nucleotide-diphossugar_trans"/>
</dbReference>
<accession>A0A1H6L7Y2</accession>
<feature type="domain" description="Nucleotidyl transferase" evidence="21">
    <location>
        <begin position="3"/>
        <end position="217"/>
    </location>
</feature>
<feature type="binding site" evidence="20">
    <location>
        <position position="153"/>
    </location>
    <ligand>
        <name>UDP-N-acetyl-alpha-D-glucosamine</name>
        <dbReference type="ChEBI" id="CHEBI:57705"/>
    </ligand>
</feature>
<proteinExistence type="inferred from homology"/>
<dbReference type="RefSeq" id="WP_081348275.1">
    <property type="nucleotide sequence ID" value="NZ_FNWV01000013.1"/>
</dbReference>
<feature type="binding site" evidence="20">
    <location>
        <begin position="76"/>
        <end position="77"/>
    </location>
    <ligand>
        <name>UDP-N-acetyl-alpha-D-glucosamine</name>
        <dbReference type="ChEBI" id="CHEBI:57705"/>
    </ligand>
</feature>
<name>A0A1H6L7Y2_RUMFL</name>
<evidence type="ECO:0000256" key="17">
    <source>
        <dbReference type="ARBA" id="ARBA00048247"/>
    </source>
</evidence>
<evidence type="ECO:0000256" key="19">
    <source>
        <dbReference type="ARBA" id="ARBA00049628"/>
    </source>
</evidence>
<gene>
    <name evidence="20" type="primary">glmU</name>
    <name evidence="22" type="ORF">SAMN02910265_02793</name>
</gene>
<dbReference type="GO" id="GO:0008360">
    <property type="term" value="P:regulation of cell shape"/>
    <property type="evidence" value="ECO:0007669"/>
    <property type="project" value="UniProtKB-KW"/>
</dbReference>
<dbReference type="InterPro" id="IPR050065">
    <property type="entry name" value="GlmU-like"/>
</dbReference>
<dbReference type="NCBIfam" id="TIGR01173">
    <property type="entry name" value="glmU"/>
    <property type="match status" value="1"/>
</dbReference>
<dbReference type="Proteomes" id="UP000183190">
    <property type="component" value="Unassembled WGS sequence"/>
</dbReference>
<evidence type="ECO:0000313" key="22">
    <source>
        <dbReference type="EMBL" id="SEH80346.1"/>
    </source>
</evidence>
<comment type="cofactor">
    <cofactor evidence="20">
        <name>Mg(2+)</name>
        <dbReference type="ChEBI" id="CHEBI:18420"/>
    </cofactor>
    <text evidence="20">Binds 1 Mg(2+) ion per subunit.</text>
</comment>
<evidence type="ECO:0000259" key="21">
    <source>
        <dbReference type="Pfam" id="PF00483"/>
    </source>
</evidence>
<keyword evidence="7 20" id="KW-0808">Transferase</keyword>
<dbReference type="UniPathway" id="UPA00973"/>
<keyword evidence="13 20" id="KW-0573">Peptidoglycan synthesis</keyword>
<feature type="binding site" evidence="20">
    <location>
        <position position="102"/>
    </location>
    <ligand>
        <name>Mg(2+)</name>
        <dbReference type="ChEBI" id="CHEBI:18420"/>
    </ligand>
</feature>
<evidence type="ECO:0000256" key="7">
    <source>
        <dbReference type="ARBA" id="ARBA00022679"/>
    </source>
</evidence>
<comment type="catalytic activity">
    <reaction evidence="17 20">
        <text>alpha-D-glucosamine 1-phosphate + acetyl-CoA = N-acetyl-alpha-D-glucosamine 1-phosphate + CoA + H(+)</text>
        <dbReference type="Rhea" id="RHEA:13725"/>
        <dbReference type="ChEBI" id="CHEBI:15378"/>
        <dbReference type="ChEBI" id="CHEBI:57287"/>
        <dbReference type="ChEBI" id="CHEBI:57288"/>
        <dbReference type="ChEBI" id="CHEBI:57776"/>
        <dbReference type="ChEBI" id="CHEBI:58516"/>
        <dbReference type="EC" id="2.3.1.157"/>
    </reaction>
</comment>
<feature type="binding site" evidence="20">
    <location>
        <position position="331"/>
    </location>
    <ligand>
        <name>UDP-N-acetyl-alpha-D-glucosamine</name>
        <dbReference type="ChEBI" id="CHEBI:57705"/>
    </ligand>
</feature>
<dbReference type="GO" id="GO:0006048">
    <property type="term" value="P:UDP-N-acetylglucosamine biosynthetic process"/>
    <property type="evidence" value="ECO:0007669"/>
    <property type="project" value="UniProtKB-UniPathway"/>
</dbReference>
<dbReference type="InterPro" id="IPR001451">
    <property type="entry name" value="Hexapep"/>
</dbReference>
<comment type="caution">
    <text evidence="20">Lacks conserved residue(s) required for the propagation of feature annotation.</text>
</comment>
<evidence type="ECO:0000256" key="14">
    <source>
        <dbReference type="ARBA" id="ARBA00023268"/>
    </source>
</evidence>
<evidence type="ECO:0000256" key="16">
    <source>
        <dbReference type="ARBA" id="ARBA00023316"/>
    </source>
</evidence>
<reference evidence="22 23" key="1">
    <citation type="submission" date="2016-10" db="EMBL/GenBank/DDBJ databases">
        <authorList>
            <person name="de Groot N.N."/>
        </authorList>
    </citation>
    <scope>NUCLEOTIDE SEQUENCE [LARGE SCALE GENOMIC DNA]</scope>
    <source>
        <strain evidence="22 23">YAD2003</strain>
    </source>
</reference>
<evidence type="ECO:0000256" key="4">
    <source>
        <dbReference type="ARBA" id="ARBA00007707"/>
    </source>
</evidence>
<feature type="binding site" evidence="20">
    <location>
        <position position="71"/>
    </location>
    <ligand>
        <name>UDP-N-acetyl-alpha-D-glucosamine</name>
        <dbReference type="ChEBI" id="CHEBI:57705"/>
    </ligand>
</feature>
<evidence type="ECO:0000256" key="3">
    <source>
        <dbReference type="ARBA" id="ARBA00005208"/>
    </source>
</evidence>
<keyword evidence="10 20" id="KW-0677">Repeat</keyword>
<evidence type="ECO:0000256" key="12">
    <source>
        <dbReference type="ARBA" id="ARBA00022960"/>
    </source>
</evidence>
<dbReference type="Pfam" id="PF00132">
    <property type="entry name" value="Hexapep"/>
    <property type="match status" value="3"/>
</dbReference>
<comment type="catalytic activity">
    <reaction evidence="18 20">
        <text>N-acetyl-alpha-D-glucosamine 1-phosphate + UTP + H(+) = UDP-N-acetyl-alpha-D-glucosamine + diphosphate</text>
        <dbReference type="Rhea" id="RHEA:13509"/>
        <dbReference type="ChEBI" id="CHEBI:15378"/>
        <dbReference type="ChEBI" id="CHEBI:33019"/>
        <dbReference type="ChEBI" id="CHEBI:46398"/>
        <dbReference type="ChEBI" id="CHEBI:57705"/>
        <dbReference type="ChEBI" id="CHEBI:57776"/>
        <dbReference type="EC" id="2.7.7.23"/>
    </reaction>
</comment>
<feature type="binding site" evidence="20">
    <location>
        <begin position="384"/>
        <end position="385"/>
    </location>
    <ligand>
        <name>acetyl-CoA</name>
        <dbReference type="ChEBI" id="CHEBI:57288"/>
    </ligand>
</feature>
<keyword evidence="16 20" id="KW-0961">Cell wall biogenesis/degradation</keyword>
<evidence type="ECO:0000256" key="10">
    <source>
        <dbReference type="ARBA" id="ARBA00022737"/>
    </source>
</evidence>
<dbReference type="GO" id="GO:0000902">
    <property type="term" value="P:cell morphogenesis"/>
    <property type="evidence" value="ECO:0007669"/>
    <property type="project" value="UniProtKB-UniRule"/>
</dbReference>
<dbReference type="PANTHER" id="PTHR43584">
    <property type="entry name" value="NUCLEOTIDYL TRANSFERASE"/>
    <property type="match status" value="1"/>
</dbReference>
<dbReference type="SUPFAM" id="SSF53448">
    <property type="entry name" value="Nucleotide-diphospho-sugar transferases"/>
    <property type="match status" value="1"/>
</dbReference>